<dbReference type="GO" id="GO:0003697">
    <property type="term" value="F:single-stranded DNA binding"/>
    <property type="evidence" value="ECO:0007669"/>
    <property type="project" value="InterPro"/>
</dbReference>
<organism evidence="5 6">
    <name type="scientific">Aurantiacibacter zhengii</name>
    <dbReference type="NCBI Taxonomy" id="2307003"/>
    <lineage>
        <taxon>Bacteria</taxon>
        <taxon>Pseudomonadati</taxon>
        <taxon>Pseudomonadota</taxon>
        <taxon>Alphaproteobacteria</taxon>
        <taxon>Sphingomonadales</taxon>
        <taxon>Erythrobacteraceae</taxon>
        <taxon>Aurantiacibacter</taxon>
    </lineage>
</organism>
<accession>A0A418NPG7</accession>
<comment type="caution">
    <text evidence="5">The sequence shown here is derived from an EMBL/GenBank/DDBJ whole genome shotgun (WGS) entry which is preliminary data.</text>
</comment>
<dbReference type="InterPro" id="IPR012340">
    <property type="entry name" value="NA-bd_OB-fold"/>
</dbReference>
<proteinExistence type="predicted"/>
<evidence type="ECO:0000256" key="1">
    <source>
        <dbReference type="ARBA" id="ARBA00023125"/>
    </source>
</evidence>
<reference evidence="5 6" key="1">
    <citation type="submission" date="2018-08" db="EMBL/GenBank/DDBJ databases">
        <title>Erythrobacter zhengii sp.nov., a bacterium isolated from deep-sea sediment.</title>
        <authorList>
            <person name="Fang C."/>
            <person name="Wu Y.-H."/>
            <person name="Sun C."/>
            <person name="Wang H."/>
            <person name="Cheng H."/>
            <person name="Meng F.-X."/>
            <person name="Wang C.-S."/>
            <person name="Xu X.-W."/>
        </authorList>
    </citation>
    <scope>NUCLEOTIDE SEQUENCE [LARGE SCALE GENOMIC DNA]</scope>
    <source>
        <strain evidence="5 6">V18</strain>
    </source>
</reference>
<dbReference type="InterPro" id="IPR000424">
    <property type="entry name" value="Primosome_PriB/ssb"/>
</dbReference>
<dbReference type="Gene3D" id="2.40.50.140">
    <property type="entry name" value="Nucleic acid-binding proteins"/>
    <property type="match status" value="1"/>
</dbReference>
<dbReference type="PANTHER" id="PTHR10302">
    <property type="entry name" value="SINGLE-STRANDED DNA-BINDING PROTEIN"/>
    <property type="match status" value="1"/>
</dbReference>
<dbReference type="CDD" id="cd04496">
    <property type="entry name" value="SSB_OBF"/>
    <property type="match status" value="1"/>
</dbReference>
<dbReference type="AlphaFoldDB" id="A0A418NPG7"/>
<dbReference type="Pfam" id="PF00436">
    <property type="entry name" value="SSB"/>
    <property type="match status" value="1"/>
</dbReference>
<name>A0A418NPG7_9SPHN</name>
<dbReference type="PROSITE" id="PS50935">
    <property type="entry name" value="SSB"/>
    <property type="match status" value="1"/>
</dbReference>
<evidence type="ECO:0000313" key="5">
    <source>
        <dbReference type="EMBL" id="RIV84240.1"/>
    </source>
</evidence>
<evidence type="ECO:0000256" key="2">
    <source>
        <dbReference type="ARBA" id="ARBA00023172"/>
    </source>
</evidence>
<evidence type="ECO:0000256" key="4">
    <source>
        <dbReference type="RuleBase" id="RU000524"/>
    </source>
</evidence>
<keyword evidence="2" id="KW-0233">DNA recombination</keyword>
<keyword evidence="6" id="KW-1185">Reference proteome</keyword>
<gene>
    <name evidence="5" type="ORF">D2V07_14620</name>
</gene>
<dbReference type="PIRSF" id="PIRSF002070">
    <property type="entry name" value="SSB"/>
    <property type="match status" value="1"/>
</dbReference>
<keyword evidence="1 3" id="KW-0238">DNA-binding</keyword>
<dbReference type="GO" id="GO:0006260">
    <property type="term" value="P:DNA replication"/>
    <property type="evidence" value="ECO:0007669"/>
    <property type="project" value="InterPro"/>
</dbReference>
<dbReference type="GO" id="GO:0009295">
    <property type="term" value="C:nucleoid"/>
    <property type="evidence" value="ECO:0007669"/>
    <property type="project" value="TreeGrafter"/>
</dbReference>
<dbReference type="PANTHER" id="PTHR10302:SF0">
    <property type="entry name" value="SINGLE-STRANDED DNA-BINDING PROTEIN, MITOCHONDRIAL"/>
    <property type="match status" value="1"/>
</dbReference>
<dbReference type="RefSeq" id="WP_119587693.1">
    <property type="nucleotide sequence ID" value="NZ_CAWODQ010000027.1"/>
</dbReference>
<evidence type="ECO:0000313" key="6">
    <source>
        <dbReference type="Proteomes" id="UP000286576"/>
    </source>
</evidence>
<evidence type="ECO:0000256" key="3">
    <source>
        <dbReference type="PIRNR" id="PIRNR002070"/>
    </source>
</evidence>
<sequence>MNTVNLVGRLAKDPIARDGSKTKVTELLLVTERPVIRDGRVQKDPETGYTKTDAEFHKITVFNGMGLPLREHKAKGDQLAITGRLHYSHWQDADGNDRYGCEIIAENVEFI</sequence>
<dbReference type="Proteomes" id="UP000286576">
    <property type="component" value="Unassembled WGS sequence"/>
</dbReference>
<dbReference type="SUPFAM" id="SSF50249">
    <property type="entry name" value="Nucleic acid-binding proteins"/>
    <property type="match status" value="1"/>
</dbReference>
<dbReference type="EMBL" id="QXFL01000007">
    <property type="protein sequence ID" value="RIV84240.1"/>
    <property type="molecule type" value="Genomic_DNA"/>
</dbReference>
<dbReference type="GO" id="GO:0006310">
    <property type="term" value="P:DNA recombination"/>
    <property type="evidence" value="ECO:0007669"/>
    <property type="project" value="UniProtKB-KW"/>
</dbReference>
<dbReference type="OrthoDB" id="9809878at2"/>
<dbReference type="InterPro" id="IPR011344">
    <property type="entry name" value="ssDNA-bd"/>
</dbReference>
<dbReference type="NCBIfam" id="TIGR00621">
    <property type="entry name" value="ssb"/>
    <property type="match status" value="1"/>
</dbReference>
<protein>
    <recommendedName>
        <fullName evidence="3 4">Single-stranded DNA-binding protein</fullName>
    </recommendedName>
</protein>